<comment type="caution">
    <text evidence="1">The sequence shown here is derived from an EMBL/GenBank/DDBJ whole genome shotgun (WGS) entry which is preliminary data.</text>
</comment>
<proteinExistence type="predicted"/>
<dbReference type="OrthoDB" id="6883568at2"/>
<organism evidence="1 2">
    <name type="scientific">Mesorhizobium waimense</name>
    <dbReference type="NCBI Taxonomy" id="1300307"/>
    <lineage>
        <taxon>Bacteria</taxon>
        <taxon>Pseudomonadati</taxon>
        <taxon>Pseudomonadota</taxon>
        <taxon>Alphaproteobacteria</taxon>
        <taxon>Hyphomicrobiales</taxon>
        <taxon>Phyllobacteriaceae</taxon>
        <taxon>Mesorhizobium</taxon>
    </lineage>
</organism>
<dbReference type="Proteomes" id="UP000272706">
    <property type="component" value="Unassembled WGS sequence"/>
</dbReference>
<keyword evidence="2" id="KW-1185">Reference proteome</keyword>
<dbReference type="AlphaFoldDB" id="A0A3A5L3E0"/>
<gene>
    <name evidence="1" type="ORF">D3227_10540</name>
</gene>
<accession>A0A3A5L3E0</accession>
<dbReference type="InterPro" id="IPR045390">
    <property type="entry name" value="ABC-3C_MC3"/>
</dbReference>
<reference evidence="1 2" key="1">
    <citation type="submission" date="2018-09" db="EMBL/GenBank/DDBJ databases">
        <title>Mesorhizobium carmichaelinearum sp. nov. isolated from Carmichaelinea spp. root nodules in New Zealand.</title>
        <authorList>
            <person name="De Meyer S.E."/>
        </authorList>
    </citation>
    <scope>NUCLEOTIDE SEQUENCE [LARGE SCALE GENOMIC DNA]</scope>
    <source>
        <strain evidence="1 2">ICMP19557</strain>
    </source>
</reference>
<evidence type="ECO:0000313" key="2">
    <source>
        <dbReference type="Proteomes" id="UP000272706"/>
    </source>
</evidence>
<evidence type="ECO:0000313" key="1">
    <source>
        <dbReference type="EMBL" id="RJT40398.1"/>
    </source>
</evidence>
<name>A0A3A5L3E0_9HYPH</name>
<sequence>MNIAYDLFAETNPAFGTFGLLGFCRKYMAASRGKPPNLALAYLALPIALSDDLETSFLETAAATGLLSWLNRYPDVCLDLSARLDASKEIVSAAVQFGLVSRALAFGNAGTIEPGPRAPSTTPVDNLPENPKRAVKRAERLGTWMGRAGSAGSVFSAFGVTP</sequence>
<protein>
    <submittedName>
        <fullName evidence="1">Uncharacterized protein</fullName>
    </submittedName>
</protein>
<dbReference type="EMBL" id="QZWZ01000006">
    <property type="protein sequence ID" value="RJT40398.1"/>
    <property type="molecule type" value="Genomic_DNA"/>
</dbReference>
<dbReference type="RefSeq" id="WP_120014042.1">
    <property type="nucleotide sequence ID" value="NZ_QZWZ01000006.1"/>
</dbReference>
<dbReference type="Pfam" id="PF20131">
    <property type="entry name" value="MC3"/>
    <property type="match status" value="1"/>
</dbReference>